<evidence type="ECO:0000256" key="5">
    <source>
        <dbReference type="ARBA" id="ARBA00022737"/>
    </source>
</evidence>
<organism evidence="12 13">
    <name type="scientific">Roseovarius pacificus</name>
    <dbReference type="NCBI Taxonomy" id="337701"/>
    <lineage>
        <taxon>Bacteria</taxon>
        <taxon>Pseudomonadati</taxon>
        <taxon>Pseudomonadota</taxon>
        <taxon>Alphaproteobacteria</taxon>
        <taxon>Rhodobacterales</taxon>
        <taxon>Roseobacteraceae</taxon>
        <taxon>Roseovarius</taxon>
    </lineage>
</organism>
<dbReference type="PRINTS" id="PR00320">
    <property type="entry name" value="GPROTEINBRPT"/>
</dbReference>
<dbReference type="RefSeq" id="WP_073035417.1">
    <property type="nucleotide sequence ID" value="NZ_BMLR01000009.1"/>
</dbReference>
<dbReference type="InterPro" id="IPR002327">
    <property type="entry name" value="Cyt_c_1A/1B"/>
</dbReference>
<evidence type="ECO:0000259" key="11">
    <source>
        <dbReference type="PROSITE" id="PS51007"/>
    </source>
</evidence>
<feature type="signal peptide" evidence="10">
    <location>
        <begin position="1"/>
        <end position="22"/>
    </location>
</feature>
<evidence type="ECO:0000256" key="7">
    <source>
        <dbReference type="ARBA" id="ARBA00023004"/>
    </source>
</evidence>
<feature type="chain" id="PRO_5012839241" evidence="10">
    <location>
        <begin position="23"/>
        <end position="439"/>
    </location>
</feature>
<dbReference type="SMART" id="SM00320">
    <property type="entry name" value="WD40"/>
    <property type="match status" value="7"/>
</dbReference>
<keyword evidence="4 9" id="KW-0479">Metal-binding</keyword>
<keyword evidence="7 9" id="KW-0408">Iron</keyword>
<dbReference type="InterPro" id="IPR036909">
    <property type="entry name" value="Cyt_c-like_dom_sf"/>
</dbReference>
<feature type="repeat" description="WD" evidence="8">
    <location>
        <begin position="28"/>
        <end position="60"/>
    </location>
</feature>
<dbReference type="InterPro" id="IPR015943">
    <property type="entry name" value="WD40/YVTN_repeat-like_dom_sf"/>
</dbReference>
<feature type="repeat" description="WD" evidence="8">
    <location>
        <begin position="67"/>
        <end position="98"/>
    </location>
</feature>
<dbReference type="GO" id="GO:0020037">
    <property type="term" value="F:heme binding"/>
    <property type="evidence" value="ECO:0007669"/>
    <property type="project" value="InterPro"/>
</dbReference>
<evidence type="ECO:0000256" key="2">
    <source>
        <dbReference type="ARBA" id="ARBA00022574"/>
    </source>
</evidence>
<gene>
    <name evidence="12" type="ORF">SAMN05444398_108121</name>
</gene>
<dbReference type="CDD" id="cd00200">
    <property type="entry name" value="WD40"/>
    <property type="match status" value="1"/>
</dbReference>
<evidence type="ECO:0000256" key="1">
    <source>
        <dbReference type="ARBA" id="ARBA00022448"/>
    </source>
</evidence>
<dbReference type="InterPro" id="IPR020472">
    <property type="entry name" value="WD40_PAC1"/>
</dbReference>
<dbReference type="Gene3D" id="1.10.760.10">
    <property type="entry name" value="Cytochrome c-like domain"/>
    <property type="match status" value="1"/>
</dbReference>
<keyword evidence="5" id="KW-0677">Repeat</keyword>
<keyword evidence="2 8" id="KW-0853">WD repeat</keyword>
<dbReference type="InterPro" id="IPR009056">
    <property type="entry name" value="Cyt_c-like_dom"/>
</dbReference>
<dbReference type="InterPro" id="IPR036322">
    <property type="entry name" value="WD40_repeat_dom_sf"/>
</dbReference>
<dbReference type="OrthoDB" id="9805828at2"/>
<name>A0A1M7F827_9RHOB</name>
<evidence type="ECO:0000256" key="4">
    <source>
        <dbReference type="ARBA" id="ARBA00022723"/>
    </source>
</evidence>
<feature type="repeat" description="WD" evidence="8">
    <location>
        <begin position="107"/>
        <end position="138"/>
    </location>
</feature>
<dbReference type="PROSITE" id="PS50294">
    <property type="entry name" value="WD_REPEATS_REGION"/>
    <property type="match status" value="4"/>
</dbReference>
<keyword evidence="10" id="KW-0732">Signal</keyword>
<evidence type="ECO:0000313" key="13">
    <source>
        <dbReference type="Proteomes" id="UP000183974"/>
    </source>
</evidence>
<evidence type="ECO:0000313" key="12">
    <source>
        <dbReference type="EMBL" id="SHM00125.1"/>
    </source>
</evidence>
<evidence type="ECO:0000256" key="6">
    <source>
        <dbReference type="ARBA" id="ARBA00022982"/>
    </source>
</evidence>
<protein>
    <submittedName>
        <fullName evidence="12">Cytochrome c</fullName>
    </submittedName>
</protein>
<dbReference type="GO" id="GO:0046872">
    <property type="term" value="F:metal ion binding"/>
    <property type="evidence" value="ECO:0007669"/>
    <property type="project" value="UniProtKB-KW"/>
</dbReference>
<dbReference type="Pfam" id="PF00034">
    <property type="entry name" value="Cytochrom_C"/>
    <property type="match status" value="1"/>
</dbReference>
<keyword evidence="3 9" id="KW-0349">Heme</keyword>
<keyword evidence="13" id="KW-1185">Reference proteome</keyword>
<evidence type="ECO:0000256" key="10">
    <source>
        <dbReference type="SAM" id="SignalP"/>
    </source>
</evidence>
<dbReference type="Pfam" id="PF00400">
    <property type="entry name" value="WD40"/>
    <property type="match status" value="4"/>
</dbReference>
<dbReference type="AlphaFoldDB" id="A0A1M7F827"/>
<evidence type="ECO:0000256" key="3">
    <source>
        <dbReference type="ARBA" id="ARBA00022617"/>
    </source>
</evidence>
<dbReference type="PRINTS" id="PR00604">
    <property type="entry name" value="CYTCHRMECIAB"/>
</dbReference>
<feature type="domain" description="Cytochrome c" evidence="11">
    <location>
        <begin position="331"/>
        <end position="433"/>
    </location>
</feature>
<evidence type="ECO:0000256" key="8">
    <source>
        <dbReference type="PROSITE-ProRule" id="PRU00221"/>
    </source>
</evidence>
<dbReference type="PROSITE" id="PS00678">
    <property type="entry name" value="WD_REPEATS_1"/>
    <property type="match status" value="1"/>
</dbReference>
<keyword evidence="1" id="KW-0813">Transport</keyword>
<dbReference type="GO" id="GO:0009055">
    <property type="term" value="F:electron transfer activity"/>
    <property type="evidence" value="ECO:0007669"/>
    <property type="project" value="InterPro"/>
</dbReference>
<dbReference type="PANTHER" id="PTHR19879">
    <property type="entry name" value="TRANSCRIPTION INITIATION FACTOR TFIID"/>
    <property type="match status" value="1"/>
</dbReference>
<dbReference type="InterPro" id="IPR001680">
    <property type="entry name" value="WD40_rpt"/>
</dbReference>
<dbReference type="SUPFAM" id="SSF50978">
    <property type="entry name" value="WD40 repeat-like"/>
    <property type="match status" value="1"/>
</dbReference>
<evidence type="ECO:0000256" key="9">
    <source>
        <dbReference type="PROSITE-ProRule" id="PRU00433"/>
    </source>
</evidence>
<accession>A0A1M7F827</accession>
<dbReference type="InterPro" id="IPR019775">
    <property type="entry name" value="WD40_repeat_CS"/>
</dbReference>
<reference evidence="12 13" key="1">
    <citation type="submission" date="2016-11" db="EMBL/GenBank/DDBJ databases">
        <authorList>
            <person name="Jaros S."/>
            <person name="Januszkiewicz K."/>
            <person name="Wedrychowicz H."/>
        </authorList>
    </citation>
    <scope>NUCLEOTIDE SEQUENCE [LARGE SCALE GENOMIC DNA]</scope>
    <source>
        <strain evidence="12 13">DSM 29589</strain>
    </source>
</reference>
<dbReference type="PROSITE" id="PS51007">
    <property type="entry name" value="CYTC"/>
    <property type="match status" value="1"/>
</dbReference>
<dbReference type="Proteomes" id="UP000183974">
    <property type="component" value="Unassembled WGS sequence"/>
</dbReference>
<proteinExistence type="predicted"/>
<feature type="repeat" description="WD" evidence="8">
    <location>
        <begin position="151"/>
        <end position="186"/>
    </location>
</feature>
<dbReference type="PROSITE" id="PS50082">
    <property type="entry name" value="WD_REPEATS_2"/>
    <property type="match status" value="4"/>
</dbReference>
<dbReference type="STRING" id="337701.SAMN05444398_108121"/>
<keyword evidence="6" id="KW-0249">Electron transport</keyword>
<dbReference type="EMBL" id="FRBR01000008">
    <property type="protein sequence ID" value="SHM00125.1"/>
    <property type="molecule type" value="Genomic_DNA"/>
</dbReference>
<dbReference type="Gene3D" id="2.130.10.10">
    <property type="entry name" value="YVTN repeat-like/Quinoprotein amine dehydrogenase"/>
    <property type="match status" value="2"/>
</dbReference>
<dbReference type="PANTHER" id="PTHR19879:SF9">
    <property type="entry name" value="TRANSCRIPTION INITIATION FACTOR TFIID SUBUNIT 5"/>
    <property type="match status" value="1"/>
</dbReference>
<sequence>MRKLLYRLSLCCVALAPAWAAAQEFTTLKGHGGPIMGVTVNDATGQVASASFDNSVGLWQGRLPLWLEGHDAAVNTVLFLGADRLASAGDDFTVILWDRAAGGSTHLTGHKGKIVDLAQSPDGAWLASASWDGTIGLWPLFGDAAETARFLSGHEAGVNAVAFSADGARLYSASADGTIRIWDMTNDGSRILTDQGFGVNRIVSGPEDAWLAYGAVDGVTRVIDTQTGDQLADFSLDRRPILALAHHPETHRLAVGDGHGYIMIIDTDQWRILRDFRAMRRGPVWALDFSANGRNILAGGIEDIVYSWPIALLDEFDPAGGEQRSFLRDPEDMPNGERQFMRKCSICHALTPPPSRKAGPSLYGLFGRKAGSVPGYPYSEILTGSDIVWSDDTIDALFDIGPDHYIPGSRMPMQRITAPGDRQDLIAYLRRATAPQKEN</sequence>
<dbReference type="SUPFAM" id="SSF46626">
    <property type="entry name" value="Cytochrome c"/>
    <property type="match status" value="1"/>
</dbReference>